<dbReference type="Proteomes" id="UP000733744">
    <property type="component" value="Unassembled WGS sequence"/>
</dbReference>
<sequence>MNNEPIIKDPSSSDTRWEFLDGSTRSAVNLRTSFVGIGTYRPGWRWSEHVGKQTGKPSENHIGYILSGSFIVKSANGEESVVGPGEAFELAPGHDAWVNGDQPCVALDFGCNEKHEL</sequence>
<evidence type="ECO:0000313" key="1">
    <source>
        <dbReference type="EMBL" id="TRW93173.1"/>
    </source>
</evidence>
<organism evidence="1 2">
    <name type="scientific">Candidatus Methylobacter oryzae</name>
    <dbReference type="NCBI Taxonomy" id="2497749"/>
    <lineage>
        <taxon>Bacteria</taxon>
        <taxon>Pseudomonadati</taxon>
        <taxon>Pseudomonadota</taxon>
        <taxon>Gammaproteobacteria</taxon>
        <taxon>Methylococcales</taxon>
        <taxon>Methylococcaceae</taxon>
        <taxon>Methylobacter</taxon>
    </lineage>
</organism>
<dbReference type="InterPro" id="IPR014710">
    <property type="entry name" value="RmlC-like_jellyroll"/>
</dbReference>
<name>A0ABY3C971_9GAMM</name>
<accession>A0ABY3C971</accession>
<protein>
    <submittedName>
        <fullName evidence="1">Cupin domain-containing protein</fullName>
    </submittedName>
</protein>
<dbReference type="Gene3D" id="2.60.120.10">
    <property type="entry name" value="Jelly Rolls"/>
    <property type="match status" value="1"/>
</dbReference>
<keyword evidence="2" id="KW-1185">Reference proteome</keyword>
<dbReference type="SUPFAM" id="SSF51182">
    <property type="entry name" value="RmlC-like cupins"/>
    <property type="match status" value="1"/>
</dbReference>
<gene>
    <name evidence="1" type="ORF">EKO24_012830</name>
</gene>
<dbReference type="EMBL" id="RYFG02000102">
    <property type="protein sequence ID" value="TRW93173.1"/>
    <property type="molecule type" value="Genomic_DNA"/>
</dbReference>
<dbReference type="RefSeq" id="WP_127029790.1">
    <property type="nucleotide sequence ID" value="NZ_RYFG02000102.1"/>
</dbReference>
<dbReference type="InterPro" id="IPR011051">
    <property type="entry name" value="RmlC_Cupin_sf"/>
</dbReference>
<comment type="caution">
    <text evidence="1">The sequence shown here is derived from an EMBL/GenBank/DDBJ whole genome shotgun (WGS) entry which is preliminary data.</text>
</comment>
<reference evidence="1 2" key="1">
    <citation type="journal article" date="2019" name="Antonie Van Leeuwenhoek">
        <title>Description of 'Ca. Methylobacter oryzae' KRF1, a novel species from the environmentally important Methylobacter clade 2.</title>
        <authorList>
            <person name="Khatri K."/>
            <person name="Mohite J.A."/>
            <person name="Pandit P.S."/>
            <person name="Bahulikar R."/>
            <person name="Rahalkar M.C."/>
        </authorList>
    </citation>
    <scope>NUCLEOTIDE SEQUENCE [LARGE SCALE GENOMIC DNA]</scope>
    <source>
        <strain evidence="1 2">KRF1</strain>
    </source>
</reference>
<evidence type="ECO:0000313" key="2">
    <source>
        <dbReference type="Proteomes" id="UP000733744"/>
    </source>
</evidence>
<proteinExistence type="predicted"/>